<dbReference type="Pfam" id="PF05359">
    <property type="entry name" value="DUF748"/>
    <property type="match status" value="1"/>
</dbReference>
<dbReference type="EMBL" id="BAAAFD010000011">
    <property type="protein sequence ID" value="GAA0859433.1"/>
    <property type="molecule type" value="Genomic_DNA"/>
</dbReference>
<dbReference type="Proteomes" id="UP001500359">
    <property type="component" value="Unassembled WGS sequence"/>
</dbReference>
<proteinExistence type="predicted"/>
<keyword evidence="1" id="KW-0812">Transmembrane</keyword>
<gene>
    <name evidence="2" type="ORF">GCM10009114_32900</name>
</gene>
<evidence type="ECO:0000313" key="3">
    <source>
        <dbReference type="Proteomes" id="UP001500359"/>
    </source>
</evidence>
<keyword evidence="1" id="KW-0472">Membrane</keyword>
<comment type="caution">
    <text evidence="2">The sequence shown here is derived from an EMBL/GenBank/DDBJ whole genome shotgun (WGS) entry which is preliminary data.</text>
</comment>
<evidence type="ECO:0000313" key="2">
    <source>
        <dbReference type="EMBL" id="GAA0859433.1"/>
    </source>
</evidence>
<evidence type="ECO:0000256" key="1">
    <source>
        <dbReference type="SAM" id="Phobius"/>
    </source>
</evidence>
<evidence type="ECO:0008006" key="4">
    <source>
        <dbReference type="Google" id="ProtNLM"/>
    </source>
</evidence>
<accession>A0ABN1LRH9</accession>
<dbReference type="RefSeq" id="WP_343861959.1">
    <property type="nucleotide sequence ID" value="NZ_BAAAFD010000011.1"/>
</dbReference>
<protein>
    <recommendedName>
        <fullName evidence="4">DUF748 domain-containing protein</fullName>
    </recommendedName>
</protein>
<keyword evidence="3" id="KW-1185">Reference proteome</keyword>
<name>A0ABN1LRH9_9ALTE</name>
<sequence>MDNRSHQKAWYKSAWVLSLIGVFSVLLIFRIAAPYALEVYANKTLDETKGISGSIGDIDLHLYRGAYEIESIKIYQESLQGKSEPLLMVDRLDISVLWSALFRGKVVSELMFSEPKIYILDKAEKQDIEDEEIKDEETWISLSNSLAPFSIDRIELRNGSIRLKNIDTEINAETRLSDVNGFVLNITNSQEQASRLATFHFDAKLMDEATLKLSGSVDPFALKPTFDFDMSVERFAVKHIDALIKFYTPIDLEAGQIDGSMEMRVNEGKVDGYVKAGIFDVTVFSWKEDVVNDGDNPFSLLFEGITAAISELFENDKKDLIATTLPLSGTIGDTETSTLEAILGLLKNAFIEANNLQIDKSLSLQEE</sequence>
<organism evidence="2 3">
    <name type="scientific">Aliiglaciecola litoralis</name>
    <dbReference type="NCBI Taxonomy" id="582857"/>
    <lineage>
        <taxon>Bacteria</taxon>
        <taxon>Pseudomonadati</taxon>
        <taxon>Pseudomonadota</taxon>
        <taxon>Gammaproteobacteria</taxon>
        <taxon>Alteromonadales</taxon>
        <taxon>Alteromonadaceae</taxon>
        <taxon>Aliiglaciecola</taxon>
    </lineage>
</organism>
<keyword evidence="1" id="KW-1133">Transmembrane helix</keyword>
<feature type="transmembrane region" description="Helical" evidence="1">
    <location>
        <begin position="14"/>
        <end position="37"/>
    </location>
</feature>
<dbReference type="InterPro" id="IPR008023">
    <property type="entry name" value="DUF748"/>
</dbReference>
<reference evidence="2 3" key="1">
    <citation type="journal article" date="2019" name="Int. J. Syst. Evol. Microbiol.">
        <title>The Global Catalogue of Microorganisms (GCM) 10K type strain sequencing project: providing services to taxonomists for standard genome sequencing and annotation.</title>
        <authorList>
            <consortium name="The Broad Institute Genomics Platform"/>
            <consortium name="The Broad Institute Genome Sequencing Center for Infectious Disease"/>
            <person name="Wu L."/>
            <person name="Ma J."/>
        </authorList>
    </citation>
    <scope>NUCLEOTIDE SEQUENCE [LARGE SCALE GENOMIC DNA]</scope>
    <source>
        <strain evidence="2 3">JCM 15896</strain>
    </source>
</reference>